<dbReference type="GO" id="GO:0005506">
    <property type="term" value="F:iron ion binding"/>
    <property type="evidence" value="ECO:0007669"/>
    <property type="project" value="InterPro"/>
</dbReference>
<keyword evidence="9" id="KW-1185">Reference proteome</keyword>
<name>A0A1X2IM97_9FUNG</name>
<evidence type="ECO:0000256" key="7">
    <source>
        <dbReference type="PIRSR" id="PIRSR602401-1"/>
    </source>
</evidence>
<dbReference type="PANTHER" id="PTHR24291:SF50">
    <property type="entry name" value="BIFUNCTIONAL ALBAFLAVENONE MONOOXYGENASE_TERPENE SYNTHASE"/>
    <property type="match status" value="1"/>
</dbReference>
<dbReference type="EMBL" id="MCGE01000008">
    <property type="protein sequence ID" value="ORZ18902.1"/>
    <property type="molecule type" value="Genomic_DNA"/>
</dbReference>
<feature type="binding site" description="axial binding residue" evidence="7">
    <location>
        <position position="490"/>
    </location>
    <ligand>
        <name>heme</name>
        <dbReference type="ChEBI" id="CHEBI:30413"/>
    </ligand>
    <ligandPart>
        <name>Fe</name>
        <dbReference type="ChEBI" id="CHEBI:18248"/>
    </ligandPart>
</feature>
<dbReference type="InterPro" id="IPR002401">
    <property type="entry name" value="Cyt_P450_E_grp-I"/>
</dbReference>
<keyword evidence="3 7" id="KW-0479">Metal-binding</keyword>
<dbReference type="PRINTS" id="PR00463">
    <property type="entry name" value="EP450I"/>
</dbReference>
<evidence type="ECO:0000256" key="1">
    <source>
        <dbReference type="ARBA" id="ARBA00010617"/>
    </source>
</evidence>
<dbReference type="PRINTS" id="PR00385">
    <property type="entry name" value="P450"/>
</dbReference>
<keyword evidence="5 7" id="KW-0408">Iron</keyword>
<evidence type="ECO:0000313" key="9">
    <source>
        <dbReference type="Proteomes" id="UP000193560"/>
    </source>
</evidence>
<evidence type="ECO:0000256" key="2">
    <source>
        <dbReference type="ARBA" id="ARBA00022617"/>
    </source>
</evidence>
<dbReference type="InterPro" id="IPR036396">
    <property type="entry name" value="Cyt_P450_sf"/>
</dbReference>
<proteinExistence type="inferred from homology"/>
<dbReference type="SUPFAM" id="SSF48264">
    <property type="entry name" value="Cytochrome P450"/>
    <property type="match status" value="1"/>
</dbReference>
<accession>A0A1X2IM97</accession>
<comment type="cofactor">
    <cofactor evidence="7">
        <name>heme</name>
        <dbReference type="ChEBI" id="CHEBI:30413"/>
    </cofactor>
</comment>
<comment type="similarity">
    <text evidence="1">Belongs to the cytochrome P450 family.</text>
</comment>
<dbReference type="InterPro" id="IPR050196">
    <property type="entry name" value="Cytochrome_P450_Monoox"/>
</dbReference>
<dbReference type="Proteomes" id="UP000193560">
    <property type="component" value="Unassembled WGS sequence"/>
</dbReference>
<dbReference type="PANTHER" id="PTHR24291">
    <property type="entry name" value="CYTOCHROME P450 FAMILY 4"/>
    <property type="match status" value="1"/>
</dbReference>
<keyword evidence="6" id="KW-0503">Monooxygenase</keyword>
<dbReference type="InterPro" id="IPR001128">
    <property type="entry name" value="Cyt_P450"/>
</dbReference>
<organism evidence="8 9">
    <name type="scientific">Absidia repens</name>
    <dbReference type="NCBI Taxonomy" id="90262"/>
    <lineage>
        <taxon>Eukaryota</taxon>
        <taxon>Fungi</taxon>
        <taxon>Fungi incertae sedis</taxon>
        <taxon>Mucoromycota</taxon>
        <taxon>Mucoromycotina</taxon>
        <taxon>Mucoromycetes</taxon>
        <taxon>Mucorales</taxon>
        <taxon>Cunninghamellaceae</taxon>
        <taxon>Absidia</taxon>
    </lineage>
</organism>
<dbReference type="Gene3D" id="1.10.630.10">
    <property type="entry name" value="Cytochrome P450"/>
    <property type="match status" value="1"/>
</dbReference>
<evidence type="ECO:0000313" key="8">
    <source>
        <dbReference type="EMBL" id="ORZ18902.1"/>
    </source>
</evidence>
<evidence type="ECO:0000256" key="4">
    <source>
        <dbReference type="ARBA" id="ARBA00023002"/>
    </source>
</evidence>
<sequence length="546" mass="62603">MSQLIQTVNQYVESIDWQAFQSWYARYLEKYTNTRGKRITIGVAIALTLLCRSVYRRTTPPKNLRHIPHIGFVEFIRHFMILKTPTHNAFTTLEKPLVGTNDSMYLRWDRSGWVVQVANPEAVKQIFMKSDIFPKMDLGSFEGTLFNRFVGTSNILFTNGTDWKKHRKLANPAFHRSMPVKLFGESARDLFAKLDNENSGNNFTLDFGHLMERWTLDMIGLAGFGFNFKAVAEKNSEWKQVYDEFTLNLRKPFYGLFPIVDQKFRWMFPQRQEAFNTLDKFKGMLTGVIDSKRKLLKENYDHGVEDAEKDLLTLMLESEIRGEGVLSDDELMGDLGIFFVAGHDTTSFALSAAVYYLAKYPEIQEKARQEVISVLCPDGEDQKQDIIATFEQTKEFVYLNQVIKETLRLSGSVVNLVTPRRATADVNLGNVFIPKDTLVNVSIYSLHHNPKVWDEPETFKPERFAGGGESEQKAGGGMSWVPFANGSRQCIGQNFSLAEQRVMLAALLRHYTWNLPENSPHKDHIVTGNSIIMAAKELNIQFHKRF</sequence>
<reference evidence="8 9" key="1">
    <citation type="submission" date="2016-07" db="EMBL/GenBank/DDBJ databases">
        <title>Pervasive Adenine N6-methylation of Active Genes in Fungi.</title>
        <authorList>
            <consortium name="DOE Joint Genome Institute"/>
            <person name="Mondo S.J."/>
            <person name="Dannebaum R.O."/>
            <person name="Kuo R.C."/>
            <person name="Labutti K."/>
            <person name="Haridas S."/>
            <person name="Kuo A."/>
            <person name="Salamov A."/>
            <person name="Ahrendt S.R."/>
            <person name="Lipzen A."/>
            <person name="Sullivan W."/>
            <person name="Andreopoulos W.B."/>
            <person name="Clum A."/>
            <person name="Lindquist E."/>
            <person name="Daum C."/>
            <person name="Ramamoorthy G.K."/>
            <person name="Gryganskyi A."/>
            <person name="Culley D."/>
            <person name="Magnuson J.K."/>
            <person name="James T.Y."/>
            <person name="O'Malley M.A."/>
            <person name="Stajich J.E."/>
            <person name="Spatafora J.W."/>
            <person name="Visel A."/>
            <person name="Grigoriev I.V."/>
        </authorList>
    </citation>
    <scope>NUCLEOTIDE SEQUENCE [LARGE SCALE GENOMIC DNA]</scope>
    <source>
        <strain evidence="8 9">NRRL 1336</strain>
    </source>
</reference>
<protein>
    <submittedName>
        <fullName evidence="8">Cytochrome P-450 cyp509A1</fullName>
    </submittedName>
</protein>
<dbReference type="GO" id="GO:0020037">
    <property type="term" value="F:heme binding"/>
    <property type="evidence" value="ECO:0007669"/>
    <property type="project" value="InterPro"/>
</dbReference>
<keyword evidence="2 7" id="KW-0349">Heme</keyword>
<dbReference type="GO" id="GO:0016705">
    <property type="term" value="F:oxidoreductase activity, acting on paired donors, with incorporation or reduction of molecular oxygen"/>
    <property type="evidence" value="ECO:0007669"/>
    <property type="project" value="InterPro"/>
</dbReference>
<dbReference type="Pfam" id="PF00067">
    <property type="entry name" value="p450"/>
    <property type="match status" value="1"/>
</dbReference>
<dbReference type="STRING" id="90262.A0A1X2IM97"/>
<evidence type="ECO:0000256" key="6">
    <source>
        <dbReference type="ARBA" id="ARBA00023033"/>
    </source>
</evidence>
<comment type="caution">
    <text evidence="8">The sequence shown here is derived from an EMBL/GenBank/DDBJ whole genome shotgun (WGS) entry which is preliminary data.</text>
</comment>
<dbReference type="AlphaFoldDB" id="A0A1X2IM97"/>
<dbReference type="GO" id="GO:0004497">
    <property type="term" value="F:monooxygenase activity"/>
    <property type="evidence" value="ECO:0007669"/>
    <property type="project" value="UniProtKB-KW"/>
</dbReference>
<evidence type="ECO:0000256" key="5">
    <source>
        <dbReference type="ARBA" id="ARBA00023004"/>
    </source>
</evidence>
<keyword evidence="4" id="KW-0560">Oxidoreductase</keyword>
<gene>
    <name evidence="8" type="ORF">BCR42DRAFT_490195</name>
</gene>
<evidence type="ECO:0000256" key="3">
    <source>
        <dbReference type="ARBA" id="ARBA00022723"/>
    </source>
</evidence>
<dbReference type="OrthoDB" id="1470350at2759"/>